<dbReference type="CDD" id="cd11524">
    <property type="entry name" value="SYLF"/>
    <property type="match status" value="1"/>
</dbReference>
<protein>
    <recommendedName>
        <fullName evidence="3">Ysc84 actin-binding domain-containing protein</fullName>
    </recommendedName>
</protein>
<feature type="compositionally biased region" description="Acidic residues" evidence="1">
    <location>
        <begin position="272"/>
        <end position="293"/>
    </location>
</feature>
<evidence type="ECO:0000256" key="2">
    <source>
        <dbReference type="SAM" id="SignalP"/>
    </source>
</evidence>
<dbReference type="InterPro" id="IPR007461">
    <property type="entry name" value="Ysc84_actin-binding"/>
</dbReference>
<reference evidence="4" key="1">
    <citation type="journal article" date="2014" name="Int. J. Syst. Evol. Microbiol.">
        <title>Complete genome sequence of Corynebacterium casei LMG S-19264T (=DSM 44701T), isolated from a smear-ripened cheese.</title>
        <authorList>
            <consortium name="US DOE Joint Genome Institute (JGI-PGF)"/>
            <person name="Walter F."/>
            <person name="Albersmeier A."/>
            <person name="Kalinowski J."/>
            <person name="Ruckert C."/>
        </authorList>
    </citation>
    <scope>NUCLEOTIDE SEQUENCE</scope>
    <source>
        <strain evidence="4">CGMCC 1.12921</strain>
    </source>
</reference>
<dbReference type="AlphaFoldDB" id="A0A8J2V2L3"/>
<evidence type="ECO:0000256" key="1">
    <source>
        <dbReference type="SAM" id="MobiDB-lite"/>
    </source>
</evidence>
<name>A0A8J2V2L3_9PROT</name>
<evidence type="ECO:0000259" key="3">
    <source>
        <dbReference type="Pfam" id="PF04366"/>
    </source>
</evidence>
<evidence type="ECO:0000313" key="5">
    <source>
        <dbReference type="Proteomes" id="UP000613582"/>
    </source>
</evidence>
<feature type="domain" description="Ysc84 actin-binding" evidence="3">
    <location>
        <begin position="174"/>
        <end position="263"/>
    </location>
</feature>
<feature type="region of interest" description="Disordered" evidence="1">
    <location>
        <begin position="63"/>
        <end position="92"/>
    </location>
</feature>
<keyword evidence="2" id="KW-0732">Signal</keyword>
<accession>A0A8J2V2L3</accession>
<evidence type="ECO:0000313" key="4">
    <source>
        <dbReference type="EMBL" id="GGD04631.1"/>
    </source>
</evidence>
<feature type="chain" id="PRO_5035240421" description="Ysc84 actin-binding domain-containing protein" evidence="2">
    <location>
        <begin position="27"/>
        <end position="309"/>
    </location>
</feature>
<dbReference type="EMBL" id="BMGH01000001">
    <property type="protein sequence ID" value="GGD04631.1"/>
    <property type="molecule type" value="Genomic_DNA"/>
</dbReference>
<proteinExistence type="predicted"/>
<keyword evidence="5" id="KW-1185">Reference proteome</keyword>
<gene>
    <name evidence="4" type="ORF">GCM10011342_12020</name>
</gene>
<feature type="region of interest" description="Disordered" evidence="1">
    <location>
        <begin position="268"/>
        <end position="309"/>
    </location>
</feature>
<reference evidence="4" key="2">
    <citation type="submission" date="2020-09" db="EMBL/GenBank/DDBJ databases">
        <authorList>
            <person name="Sun Q."/>
            <person name="Zhou Y."/>
        </authorList>
    </citation>
    <scope>NUCLEOTIDE SEQUENCE</scope>
    <source>
        <strain evidence="4">CGMCC 1.12921</strain>
    </source>
</reference>
<feature type="signal peptide" evidence="2">
    <location>
        <begin position="1"/>
        <end position="26"/>
    </location>
</feature>
<dbReference type="Proteomes" id="UP000613582">
    <property type="component" value="Unassembled WGS sequence"/>
</dbReference>
<feature type="compositionally biased region" description="Low complexity" evidence="1">
    <location>
        <begin position="66"/>
        <end position="84"/>
    </location>
</feature>
<sequence length="309" mass="32655">MTNMMKFFAASASAAAMATAGIAANAQVDINADEPVTQAEEAATSAEELNQIQLAQYRDNGRMAMSTQTSTQTTTQTGTQTSQDWDTDTEDDWSAERATESEWSEKKMTWDSAARATLDECVALSEACNVASTNAAGVLVFPELTSASFIAGGTGGKGVLMVDGQPQGYYQLAAGSVGFQAGIEQISQVMTFNTQNALDDLTGGAEWRAGADAKITVINTGAQAKVVTDGDIDELGEVTAITFNQQGFAGGVSIEGIRIAEVTYDDQNGMFGDDDTSMMDDEDGVDDAADWGEQDMIGEREFDDDDSSM</sequence>
<dbReference type="Pfam" id="PF04366">
    <property type="entry name" value="Ysc84"/>
    <property type="match status" value="1"/>
</dbReference>
<organism evidence="4 5">
    <name type="scientific">Aquisalinus flavus</name>
    <dbReference type="NCBI Taxonomy" id="1526572"/>
    <lineage>
        <taxon>Bacteria</taxon>
        <taxon>Pseudomonadati</taxon>
        <taxon>Pseudomonadota</taxon>
        <taxon>Alphaproteobacteria</taxon>
        <taxon>Parvularculales</taxon>
        <taxon>Parvularculaceae</taxon>
        <taxon>Aquisalinus</taxon>
    </lineage>
</organism>
<dbReference type="RefSeq" id="WP_188160352.1">
    <property type="nucleotide sequence ID" value="NZ_BMGH01000001.1"/>
</dbReference>
<comment type="caution">
    <text evidence="4">The sequence shown here is derived from an EMBL/GenBank/DDBJ whole genome shotgun (WGS) entry which is preliminary data.</text>
</comment>